<evidence type="ECO:0000313" key="12">
    <source>
        <dbReference type="Proteomes" id="UP000476030"/>
    </source>
</evidence>
<dbReference type="RefSeq" id="WP_161314992.1">
    <property type="nucleotide sequence ID" value="NZ_WTUW01000002.1"/>
</dbReference>
<comment type="subunit">
    <text evidence="9">The complex comprises the extracytoplasmic solute receptor protein and the two transmembrane proteins.</text>
</comment>
<dbReference type="PANTHER" id="PTHR35011:SF11">
    <property type="entry name" value="TRAP TRANSPORTER SMALL PERMEASE PROTEIN"/>
    <property type="match status" value="1"/>
</dbReference>
<dbReference type="InterPro" id="IPR055348">
    <property type="entry name" value="DctQ"/>
</dbReference>
<evidence type="ECO:0000259" key="10">
    <source>
        <dbReference type="Pfam" id="PF04290"/>
    </source>
</evidence>
<evidence type="ECO:0000256" key="7">
    <source>
        <dbReference type="ARBA" id="ARBA00023136"/>
    </source>
</evidence>
<evidence type="ECO:0000256" key="6">
    <source>
        <dbReference type="ARBA" id="ARBA00022989"/>
    </source>
</evidence>
<gene>
    <name evidence="11" type="ORF">GQE98_07130</name>
</gene>
<dbReference type="PANTHER" id="PTHR35011">
    <property type="entry name" value="2,3-DIKETO-L-GULONATE TRAP TRANSPORTER SMALL PERMEASE PROTEIN YIAM"/>
    <property type="match status" value="1"/>
</dbReference>
<dbReference type="Pfam" id="PF04290">
    <property type="entry name" value="DctQ"/>
    <property type="match status" value="1"/>
</dbReference>
<reference evidence="11 12" key="1">
    <citation type="submission" date="2019-12" db="EMBL/GenBank/DDBJ databases">
        <title>Snethiella sp. nov. sp. isolated from sea sand.</title>
        <authorList>
            <person name="Kim J."/>
            <person name="Jeong S.E."/>
            <person name="Jung H.S."/>
            <person name="Jeon C.O."/>
        </authorList>
    </citation>
    <scope>NUCLEOTIDE SEQUENCE [LARGE SCALE GENOMIC DNA]</scope>
    <source>
        <strain evidence="11 12">DP05</strain>
    </source>
</reference>
<evidence type="ECO:0000256" key="1">
    <source>
        <dbReference type="ARBA" id="ARBA00004429"/>
    </source>
</evidence>
<evidence type="ECO:0000256" key="4">
    <source>
        <dbReference type="ARBA" id="ARBA00022519"/>
    </source>
</evidence>
<evidence type="ECO:0000256" key="9">
    <source>
        <dbReference type="RuleBase" id="RU369079"/>
    </source>
</evidence>
<dbReference type="AlphaFoldDB" id="A0A6L8W843"/>
<keyword evidence="3" id="KW-1003">Cell membrane</keyword>
<keyword evidence="12" id="KW-1185">Reference proteome</keyword>
<dbReference type="InterPro" id="IPR007387">
    <property type="entry name" value="TRAP_DctQ"/>
</dbReference>
<keyword evidence="4 9" id="KW-0997">Cell inner membrane</keyword>
<keyword evidence="7 9" id="KW-0472">Membrane</keyword>
<evidence type="ECO:0000256" key="2">
    <source>
        <dbReference type="ARBA" id="ARBA00022448"/>
    </source>
</evidence>
<protein>
    <recommendedName>
        <fullName evidence="9">TRAP transporter small permease protein</fullName>
    </recommendedName>
</protein>
<name>A0A6L8W843_9PROT</name>
<evidence type="ECO:0000256" key="8">
    <source>
        <dbReference type="ARBA" id="ARBA00038436"/>
    </source>
</evidence>
<keyword evidence="2 9" id="KW-0813">Transport</keyword>
<comment type="caution">
    <text evidence="11">The sequence shown here is derived from an EMBL/GenBank/DDBJ whole genome shotgun (WGS) entry which is preliminary data.</text>
</comment>
<accession>A0A6L8W843</accession>
<dbReference type="EMBL" id="WTUW01000002">
    <property type="protein sequence ID" value="MZR30407.1"/>
    <property type="molecule type" value="Genomic_DNA"/>
</dbReference>
<dbReference type="GO" id="GO:0005886">
    <property type="term" value="C:plasma membrane"/>
    <property type="evidence" value="ECO:0007669"/>
    <property type="project" value="UniProtKB-SubCell"/>
</dbReference>
<dbReference type="GO" id="GO:0015740">
    <property type="term" value="P:C4-dicarboxylate transport"/>
    <property type="evidence" value="ECO:0007669"/>
    <property type="project" value="TreeGrafter"/>
</dbReference>
<comment type="subcellular location">
    <subcellularLocation>
        <location evidence="1 9">Cell inner membrane</location>
        <topology evidence="1 9">Multi-pass membrane protein</topology>
    </subcellularLocation>
</comment>
<keyword evidence="6 9" id="KW-1133">Transmembrane helix</keyword>
<evidence type="ECO:0000256" key="5">
    <source>
        <dbReference type="ARBA" id="ARBA00022692"/>
    </source>
</evidence>
<proteinExistence type="inferred from homology"/>
<feature type="domain" description="Tripartite ATP-independent periplasmic transporters DctQ component" evidence="10">
    <location>
        <begin position="27"/>
        <end position="158"/>
    </location>
</feature>
<comment type="similarity">
    <text evidence="8 9">Belongs to the TRAP transporter small permease family.</text>
</comment>
<comment type="function">
    <text evidence="9">Part of the tripartite ATP-independent periplasmic (TRAP) transport system.</text>
</comment>
<feature type="transmembrane region" description="Helical" evidence="9">
    <location>
        <begin position="15"/>
        <end position="39"/>
    </location>
</feature>
<sequence>MLRLYGTICKVLEKAAGFACLALMACIVVAMACQIFFRYALNTPLSYTDEISLVSLTWLTFIGAGWIYRKRSHIAVELVAGKDNNSVLSRSLDVIGQIAVVTILVILASQALELMPRALKLKLGTMELSRFVMHFLPLMIGCALIILFAIEHCLNSLTGKREEDNITATSASE</sequence>
<dbReference type="GO" id="GO:0022857">
    <property type="term" value="F:transmembrane transporter activity"/>
    <property type="evidence" value="ECO:0007669"/>
    <property type="project" value="UniProtKB-UniRule"/>
</dbReference>
<keyword evidence="5 9" id="KW-0812">Transmembrane</keyword>
<evidence type="ECO:0000313" key="11">
    <source>
        <dbReference type="EMBL" id="MZR30407.1"/>
    </source>
</evidence>
<dbReference type="PROSITE" id="PS51257">
    <property type="entry name" value="PROKAR_LIPOPROTEIN"/>
    <property type="match status" value="1"/>
</dbReference>
<feature type="transmembrane region" description="Helical" evidence="9">
    <location>
        <begin position="51"/>
        <end position="68"/>
    </location>
</feature>
<feature type="transmembrane region" description="Helical" evidence="9">
    <location>
        <begin position="131"/>
        <end position="150"/>
    </location>
</feature>
<organism evidence="11 12">
    <name type="scientific">Sneathiella litorea</name>
    <dbReference type="NCBI Taxonomy" id="2606216"/>
    <lineage>
        <taxon>Bacteria</taxon>
        <taxon>Pseudomonadati</taxon>
        <taxon>Pseudomonadota</taxon>
        <taxon>Alphaproteobacteria</taxon>
        <taxon>Sneathiellales</taxon>
        <taxon>Sneathiellaceae</taxon>
        <taxon>Sneathiella</taxon>
    </lineage>
</organism>
<feature type="transmembrane region" description="Helical" evidence="9">
    <location>
        <begin position="92"/>
        <end position="111"/>
    </location>
</feature>
<dbReference type="Proteomes" id="UP000476030">
    <property type="component" value="Unassembled WGS sequence"/>
</dbReference>
<evidence type="ECO:0000256" key="3">
    <source>
        <dbReference type="ARBA" id="ARBA00022475"/>
    </source>
</evidence>